<accession>A0ABN7NJ64</accession>
<organism evidence="1 2">
    <name type="scientific">Timema podura</name>
    <name type="common">Walking stick</name>
    <dbReference type="NCBI Taxonomy" id="61482"/>
    <lineage>
        <taxon>Eukaryota</taxon>
        <taxon>Metazoa</taxon>
        <taxon>Ecdysozoa</taxon>
        <taxon>Arthropoda</taxon>
        <taxon>Hexapoda</taxon>
        <taxon>Insecta</taxon>
        <taxon>Pterygota</taxon>
        <taxon>Neoptera</taxon>
        <taxon>Polyneoptera</taxon>
        <taxon>Phasmatodea</taxon>
        <taxon>Timematodea</taxon>
        <taxon>Timematoidea</taxon>
        <taxon>Timematidae</taxon>
        <taxon>Timema</taxon>
    </lineage>
</organism>
<dbReference type="Proteomes" id="UP001153148">
    <property type="component" value="Unassembled WGS sequence"/>
</dbReference>
<proteinExistence type="predicted"/>
<gene>
    <name evidence="1" type="ORF">TPAB3V08_LOCUS1703</name>
</gene>
<keyword evidence="2" id="KW-1185">Reference proteome</keyword>
<protein>
    <submittedName>
        <fullName evidence="1">Uncharacterized protein</fullName>
    </submittedName>
</protein>
<sequence length="156" mass="16847">MINLLACIGGRMVYHFLPSKVRGFRQYSWADQARLLSLEVRPGNVRLSHTRCWPPLLQTEDSNYCPCHGAASVTSGGPASNHLELQCEESIDITECLLSPGVVVRATPGHRFSPLCGCSSPDPLLECRSVLSCLCDLVLWSVYTGPVSSGGPTCLG</sequence>
<comment type="caution">
    <text evidence="1">The sequence shown here is derived from an EMBL/GenBank/DDBJ whole genome shotgun (WGS) entry which is preliminary data.</text>
</comment>
<name>A0ABN7NJ64_TIMPD</name>
<reference evidence="1" key="1">
    <citation type="submission" date="2021-03" db="EMBL/GenBank/DDBJ databases">
        <authorList>
            <person name="Tran Van P."/>
        </authorList>
    </citation>
    <scope>NUCLEOTIDE SEQUENCE</scope>
</reference>
<evidence type="ECO:0000313" key="1">
    <source>
        <dbReference type="EMBL" id="CAG2054682.1"/>
    </source>
</evidence>
<evidence type="ECO:0000313" key="2">
    <source>
        <dbReference type="Proteomes" id="UP001153148"/>
    </source>
</evidence>
<dbReference type="EMBL" id="CAJPIN010001612">
    <property type="protein sequence ID" value="CAG2054682.1"/>
    <property type="molecule type" value="Genomic_DNA"/>
</dbReference>